<evidence type="ECO:0000313" key="2">
    <source>
        <dbReference type="EMBL" id="ADY53235.1"/>
    </source>
</evidence>
<sequence>MKKPYIILIAFLSLCCNVFAQHSRFATQGEIQFEKKINIHAMFRMSINKNNEVYMQKMFDEYKSKHPQFVTMKSTLLFSNQTTFFKPIKEEDNSLAFVRNSPGVQQINIIQTDLKNKTSITQKSIFEEIYLVKDSLRKINWKITSETREIAGYPCRRANAVIMDSIYVVAFYTDKIPVSGGPESFTGLPGMILGVALPHEHMTWFATSVKDMPVSSSSFQMPTKGKNIDSKNLKTTLENVFKQWGTAAKQYLRFYFL</sequence>
<dbReference type="RefSeq" id="WP_013633720.1">
    <property type="nucleotide sequence ID" value="NC_015177.1"/>
</dbReference>
<evidence type="ECO:0008006" key="4">
    <source>
        <dbReference type="Google" id="ProtNLM"/>
    </source>
</evidence>
<dbReference type="eggNOG" id="ENOG502ZBE7">
    <property type="taxonomic scope" value="Bacteria"/>
</dbReference>
<feature type="chain" id="PRO_5003255973" description="GLPGLI family protein" evidence="1">
    <location>
        <begin position="21"/>
        <end position="257"/>
    </location>
</feature>
<proteinExistence type="predicted"/>
<reference evidence="3" key="2">
    <citation type="submission" date="2011-02" db="EMBL/GenBank/DDBJ databases">
        <title>The complete genome of Pedobacter saltans DSM 12145.</title>
        <authorList>
            <consortium name="US DOE Joint Genome Institute (JGI-PGF)"/>
            <person name="Lucas S."/>
            <person name="Copeland A."/>
            <person name="Lapidus A."/>
            <person name="Bruce D."/>
            <person name="Goodwin L."/>
            <person name="Pitluck S."/>
            <person name="Kyrpides N."/>
            <person name="Mavromatis K."/>
            <person name="Pagani I."/>
            <person name="Ivanova N."/>
            <person name="Ovchinnikova G."/>
            <person name="Lu M."/>
            <person name="Detter J.C."/>
            <person name="Han C."/>
            <person name="Land M."/>
            <person name="Hauser L."/>
            <person name="Markowitz V."/>
            <person name="Cheng J.-F."/>
            <person name="Hugenholtz P."/>
            <person name="Woyke T."/>
            <person name="Wu D."/>
            <person name="Tindall B."/>
            <person name="Pomrenke H.G."/>
            <person name="Brambilla E."/>
            <person name="Klenk H.-P."/>
            <person name="Eisen J.A."/>
        </authorList>
    </citation>
    <scope>NUCLEOTIDE SEQUENCE [LARGE SCALE GENOMIC DNA]</scope>
    <source>
        <strain evidence="3">ATCC 51119 / DSM 12145 / JCM 21818 / LMG 10337 / NBRC 100064 / NCIMB 13643</strain>
    </source>
</reference>
<dbReference type="NCBIfam" id="TIGR01200">
    <property type="entry name" value="GLPGLI"/>
    <property type="match status" value="1"/>
</dbReference>
<evidence type="ECO:0000256" key="1">
    <source>
        <dbReference type="SAM" id="SignalP"/>
    </source>
</evidence>
<feature type="signal peptide" evidence="1">
    <location>
        <begin position="1"/>
        <end position="20"/>
    </location>
</feature>
<dbReference type="AlphaFoldDB" id="F0S6X2"/>
<organism evidence="2 3">
    <name type="scientific">Pseudopedobacter saltans (strain ATCC 51119 / DSM 12145 / JCM 21818 / CCUG 39354 / LMG 10337 / NBRC 100064 / NCIMB 13643)</name>
    <name type="common">Pedobacter saltans</name>
    <dbReference type="NCBI Taxonomy" id="762903"/>
    <lineage>
        <taxon>Bacteria</taxon>
        <taxon>Pseudomonadati</taxon>
        <taxon>Bacteroidota</taxon>
        <taxon>Sphingobacteriia</taxon>
        <taxon>Sphingobacteriales</taxon>
        <taxon>Sphingobacteriaceae</taxon>
        <taxon>Pseudopedobacter</taxon>
    </lineage>
</organism>
<accession>F0S6X2</accession>
<dbReference type="EMBL" id="CP002545">
    <property type="protein sequence ID" value="ADY53235.1"/>
    <property type="molecule type" value="Genomic_DNA"/>
</dbReference>
<protein>
    <recommendedName>
        <fullName evidence="4">GLPGLI family protein</fullName>
    </recommendedName>
</protein>
<dbReference type="InterPro" id="IPR005901">
    <property type="entry name" value="GLPGLI"/>
</dbReference>
<evidence type="ECO:0000313" key="3">
    <source>
        <dbReference type="Proteomes" id="UP000000310"/>
    </source>
</evidence>
<gene>
    <name evidence="2" type="ordered locus">Pedsa_2693</name>
</gene>
<dbReference type="STRING" id="762903.Pedsa_2693"/>
<keyword evidence="3" id="KW-1185">Reference proteome</keyword>
<dbReference type="Proteomes" id="UP000000310">
    <property type="component" value="Chromosome"/>
</dbReference>
<dbReference type="OrthoDB" id="1440774at2"/>
<dbReference type="Pfam" id="PF09697">
    <property type="entry name" value="Porph_ging"/>
    <property type="match status" value="1"/>
</dbReference>
<keyword evidence="1" id="KW-0732">Signal</keyword>
<dbReference type="HOGENOM" id="CLU_085659_1_0_10"/>
<name>F0S6X2_PSESL</name>
<reference evidence="2 3" key="1">
    <citation type="journal article" date="2011" name="Stand. Genomic Sci.">
        <title>Complete genome sequence of the gliding, heparinolytic Pedobacter saltans type strain (113).</title>
        <authorList>
            <person name="Liolios K."/>
            <person name="Sikorski J."/>
            <person name="Lu M."/>
            <person name="Nolan M."/>
            <person name="Lapidus A."/>
            <person name="Lucas S."/>
            <person name="Hammon N."/>
            <person name="Deshpande S."/>
            <person name="Cheng J.F."/>
            <person name="Tapia R."/>
            <person name="Han C."/>
            <person name="Goodwin L."/>
            <person name="Pitluck S."/>
            <person name="Huntemann M."/>
            <person name="Ivanova N."/>
            <person name="Pagani I."/>
            <person name="Mavromatis K."/>
            <person name="Ovchinikova G."/>
            <person name="Pati A."/>
            <person name="Chen A."/>
            <person name="Palaniappan K."/>
            <person name="Land M."/>
            <person name="Hauser L."/>
            <person name="Brambilla E.M."/>
            <person name="Kotsyurbenko O."/>
            <person name="Rohde M."/>
            <person name="Tindall B.J."/>
            <person name="Abt B."/>
            <person name="Goker M."/>
            <person name="Detter J.C."/>
            <person name="Woyke T."/>
            <person name="Bristow J."/>
            <person name="Eisen J.A."/>
            <person name="Markowitz V."/>
            <person name="Hugenholtz P."/>
            <person name="Klenk H.P."/>
            <person name="Kyrpides N.C."/>
        </authorList>
    </citation>
    <scope>NUCLEOTIDE SEQUENCE [LARGE SCALE GENOMIC DNA]</scope>
    <source>
        <strain evidence="3">ATCC 51119 / DSM 12145 / JCM 21818 / LMG 10337 / NBRC 100064 / NCIMB 13643</strain>
    </source>
</reference>
<dbReference type="KEGG" id="psn:Pedsa_2693"/>